<evidence type="ECO:0000313" key="5">
    <source>
        <dbReference type="Proteomes" id="UP001549313"/>
    </source>
</evidence>
<evidence type="ECO:0000259" key="2">
    <source>
        <dbReference type="Pfam" id="PF04773"/>
    </source>
</evidence>
<feature type="transmembrane region" description="Helical" evidence="1">
    <location>
        <begin position="80"/>
        <end position="101"/>
    </location>
</feature>
<accession>A0ABV2RG21</accession>
<comment type="caution">
    <text evidence="4">The sequence shown here is derived from an EMBL/GenBank/DDBJ whole genome shotgun (WGS) entry which is preliminary data.</text>
</comment>
<keyword evidence="1" id="KW-0472">Membrane</keyword>
<keyword evidence="5" id="KW-1185">Reference proteome</keyword>
<name>A0ABV2RG21_9CAUL</name>
<dbReference type="EMBL" id="JBEPTF010000005">
    <property type="protein sequence ID" value="MET4685218.1"/>
    <property type="molecule type" value="Genomic_DNA"/>
</dbReference>
<dbReference type="Pfam" id="PF16220">
    <property type="entry name" value="DUF4880"/>
    <property type="match status" value="1"/>
</dbReference>
<reference evidence="4 5" key="1">
    <citation type="submission" date="2024-06" db="EMBL/GenBank/DDBJ databases">
        <title>Sorghum-associated microbial communities from plants grown in Nebraska, USA.</title>
        <authorList>
            <person name="Schachtman D."/>
        </authorList>
    </citation>
    <scope>NUCLEOTIDE SEQUENCE [LARGE SCALE GENOMIC DNA]</scope>
    <source>
        <strain evidence="4 5">2814</strain>
    </source>
</reference>
<sequence length="312" mass="33187">MSTGRSQAQADPAAEAAIAWFVRLHDDPADPSLRSDFEAWRDADPRHVRAYERLQRLWGASAHLPSLSVQKPTMDRRRMLRGAVGAGGVAAVALVGGRLALGPHPFADYATRPGETARVALADGSLIELSTATAVNVDFSSRRRRLRLLGGEAWFQPAATDARPFIVEAAGGWIEAGEGAFVAAIEVGGARVGVTAKAARVGMGQAVATLEEGYGLSYGRAGLEPPRLLPEDSMAWRDGRLIFVNAPLGRVAAALDRWTGGRTLILDDDLAARPVTLITRTTEAARGLERLAQATPMRIRRGGSLLAVVTSI</sequence>
<dbReference type="InterPro" id="IPR032623">
    <property type="entry name" value="FecR_N"/>
</dbReference>
<proteinExistence type="predicted"/>
<dbReference type="Proteomes" id="UP001549313">
    <property type="component" value="Unassembled WGS sequence"/>
</dbReference>
<protein>
    <submittedName>
        <fullName evidence="4">Transmembrane sensor</fullName>
    </submittedName>
</protein>
<dbReference type="InterPro" id="IPR012373">
    <property type="entry name" value="Ferrdict_sens_TM"/>
</dbReference>
<keyword evidence="1" id="KW-1133">Transmembrane helix</keyword>
<dbReference type="RefSeq" id="WP_354090182.1">
    <property type="nucleotide sequence ID" value="NZ_JBEPTF010000005.1"/>
</dbReference>
<evidence type="ECO:0000256" key="1">
    <source>
        <dbReference type="SAM" id="Phobius"/>
    </source>
</evidence>
<dbReference type="Gene3D" id="2.60.120.1440">
    <property type="match status" value="1"/>
</dbReference>
<keyword evidence="1 4" id="KW-0812">Transmembrane</keyword>
<dbReference type="InterPro" id="IPR006860">
    <property type="entry name" value="FecR"/>
</dbReference>
<organism evidence="4 5">
    <name type="scientific">Brevundimonas faecalis</name>
    <dbReference type="NCBI Taxonomy" id="947378"/>
    <lineage>
        <taxon>Bacteria</taxon>
        <taxon>Pseudomonadati</taxon>
        <taxon>Pseudomonadota</taxon>
        <taxon>Alphaproteobacteria</taxon>
        <taxon>Caulobacterales</taxon>
        <taxon>Caulobacteraceae</taxon>
        <taxon>Brevundimonas</taxon>
    </lineage>
</organism>
<gene>
    <name evidence="4" type="ORF">ABIE19_003169</name>
</gene>
<dbReference type="PANTHER" id="PTHR30273:SF2">
    <property type="entry name" value="PROTEIN FECR"/>
    <property type="match status" value="1"/>
</dbReference>
<evidence type="ECO:0000259" key="3">
    <source>
        <dbReference type="Pfam" id="PF16220"/>
    </source>
</evidence>
<evidence type="ECO:0000313" key="4">
    <source>
        <dbReference type="EMBL" id="MET4685218.1"/>
    </source>
</evidence>
<feature type="domain" description="FecR N-terminal" evidence="3">
    <location>
        <begin position="15"/>
        <end position="57"/>
    </location>
</feature>
<dbReference type="Pfam" id="PF04773">
    <property type="entry name" value="FecR"/>
    <property type="match status" value="1"/>
</dbReference>
<dbReference type="PANTHER" id="PTHR30273">
    <property type="entry name" value="PERIPLASMIC SIGNAL SENSOR AND SIGMA FACTOR ACTIVATOR FECR-RELATED"/>
    <property type="match status" value="1"/>
</dbReference>
<feature type="domain" description="FecR protein" evidence="2">
    <location>
        <begin position="108"/>
        <end position="195"/>
    </location>
</feature>
<dbReference type="PIRSF" id="PIRSF018266">
    <property type="entry name" value="FecR"/>
    <property type="match status" value="1"/>
</dbReference>